<evidence type="ECO:0000313" key="2">
    <source>
        <dbReference type="Proteomes" id="UP000029981"/>
    </source>
</evidence>
<dbReference type="Proteomes" id="UP000029981">
    <property type="component" value="Chromosome 2"/>
</dbReference>
<keyword evidence="2" id="KW-1185">Reference proteome</keyword>
<gene>
    <name evidence="1" type="ORF">Csa_2G423690</name>
</gene>
<reference evidence="1 2" key="3">
    <citation type="journal article" date="2010" name="BMC Genomics">
        <title>Transcriptome sequencing and comparative analysis of cucumber flowers with different sex types.</title>
        <authorList>
            <person name="Guo S."/>
            <person name="Zheng Y."/>
            <person name="Joung J.G."/>
            <person name="Liu S."/>
            <person name="Zhang Z."/>
            <person name="Crasta O.R."/>
            <person name="Sobral B.W."/>
            <person name="Xu Y."/>
            <person name="Huang S."/>
            <person name="Fei Z."/>
        </authorList>
    </citation>
    <scope>NUCLEOTIDE SEQUENCE [LARGE SCALE GENOMIC DNA]</scope>
    <source>
        <strain evidence="2">cv. 9930</strain>
    </source>
</reference>
<dbReference type="EMBL" id="CM002923">
    <property type="protein sequence ID" value="KGN63289.1"/>
    <property type="molecule type" value="Genomic_DNA"/>
</dbReference>
<name>A0A0A0LQJ3_CUCSA</name>
<protein>
    <submittedName>
        <fullName evidence="1">Uncharacterized protein</fullName>
    </submittedName>
</protein>
<reference evidence="1 2" key="2">
    <citation type="journal article" date="2009" name="PLoS ONE">
        <title>An integrated genetic and cytogenetic map of the cucumber genome.</title>
        <authorList>
            <person name="Ren Y."/>
            <person name="Zhang Z."/>
            <person name="Liu J."/>
            <person name="Staub J.E."/>
            <person name="Han Y."/>
            <person name="Cheng Z."/>
            <person name="Li X."/>
            <person name="Lu J."/>
            <person name="Miao H."/>
            <person name="Kang H."/>
            <person name="Xie B."/>
            <person name="Gu X."/>
            <person name="Wang X."/>
            <person name="Du Y."/>
            <person name="Jin W."/>
            <person name="Huang S."/>
        </authorList>
    </citation>
    <scope>NUCLEOTIDE SEQUENCE [LARGE SCALE GENOMIC DNA]</scope>
    <source>
        <strain evidence="2">cv. 9930</strain>
    </source>
</reference>
<dbReference type="Gramene" id="KGN63289">
    <property type="protein sequence ID" value="KGN63289"/>
    <property type="gene ID" value="Csa_2G423690"/>
</dbReference>
<accession>A0A0A0LQJ3</accession>
<dbReference type="AlphaFoldDB" id="A0A0A0LQJ3"/>
<sequence length="60" mass="6460">MPISSLDFSSFSSGISSGISSFILWHQISLALRLSHSASQFTHSLTYVLPLPPPLGSSIR</sequence>
<evidence type="ECO:0000313" key="1">
    <source>
        <dbReference type="EMBL" id="KGN63289.1"/>
    </source>
</evidence>
<organism evidence="1 2">
    <name type="scientific">Cucumis sativus</name>
    <name type="common">Cucumber</name>
    <dbReference type="NCBI Taxonomy" id="3659"/>
    <lineage>
        <taxon>Eukaryota</taxon>
        <taxon>Viridiplantae</taxon>
        <taxon>Streptophyta</taxon>
        <taxon>Embryophyta</taxon>
        <taxon>Tracheophyta</taxon>
        <taxon>Spermatophyta</taxon>
        <taxon>Magnoliopsida</taxon>
        <taxon>eudicotyledons</taxon>
        <taxon>Gunneridae</taxon>
        <taxon>Pentapetalae</taxon>
        <taxon>rosids</taxon>
        <taxon>fabids</taxon>
        <taxon>Cucurbitales</taxon>
        <taxon>Cucurbitaceae</taxon>
        <taxon>Benincaseae</taxon>
        <taxon>Cucumis</taxon>
    </lineage>
</organism>
<proteinExistence type="predicted"/>
<reference evidence="1 2" key="1">
    <citation type="journal article" date="2009" name="Nat. Genet.">
        <title>The genome of the cucumber, Cucumis sativus L.</title>
        <authorList>
            <person name="Huang S."/>
            <person name="Li R."/>
            <person name="Zhang Z."/>
            <person name="Li L."/>
            <person name="Gu X."/>
            <person name="Fan W."/>
            <person name="Lucas W.J."/>
            <person name="Wang X."/>
            <person name="Xie B."/>
            <person name="Ni P."/>
            <person name="Ren Y."/>
            <person name="Zhu H."/>
            <person name="Li J."/>
            <person name="Lin K."/>
            <person name="Jin W."/>
            <person name="Fei Z."/>
            <person name="Li G."/>
            <person name="Staub J."/>
            <person name="Kilian A."/>
            <person name="van der Vossen E.A."/>
            <person name="Wu Y."/>
            <person name="Guo J."/>
            <person name="He J."/>
            <person name="Jia Z."/>
            <person name="Ren Y."/>
            <person name="Tian G."/>
            <person name="Lu Y."/>
            <person name="Ruan J."/>
            <person name="Qian W."/>
            <person name="Wang M."/>
            <person name="Huang Q."/>
            <person name="Li B."/>
            <person name="Xuan Z."/>
            <person name="Cao J."/>
            <person name="Asan"/>
            <person name="Wu Z."/>
            <person name="Zhang J."/>
            <person name="Cai Q."/>
            <person name="Bai Y."/>
            <person name="Zhao B."/>
            <person name="Han Y."/>
            <person name="Li Y."/>
            <person name="Li X."/>
            <person name="Wang S."/>
            <person name="Shi Q."/>
            <person name="Liu S."/>
            <person name="Cho W.K."/>
            <person name="Kim J.Y."/>
            <person name="Xu Y."/>
            <person name="Heller-Uszynska K."/>
            <person name="Miao H."/>
            <person name="Cheng Z."/>
            <person name="Zhang S."/>
            <person name="Wu J."/>
            <person name="Yang Y."/>
            <person name="Kang H."/>
            <person name="Li M."/>
            <person name="Liang H."/>
            <person name="Ren X."/>
            <person name="Shi Z."/>
            <person name="Wen M."/>
            <person name="Jian M."/>
            <person name="Yang H."/>
            <person name="Zhang G."/>
            <person name="Yang Z."/>
            <person name="Chen R."/>
            <person name="Liu S."/>
            <person name="Li J."/>
            <person name="Ma L."/>
            <person name="Liu H."/>
            <person name="Zhou Y."/>
            <person name="Zhao J."/>
            <person name="Fang X."/>
            <person name="Li G."/>
            <person name="Fang L."/>
            <person name="Li Y."/>
            <person name="Liu D."/>
            <person name="Zheng H."/>
            <person name="Zhang Y."/>
            <person name="Qin N."/>
            <person name="Li Z."/>
            <person name="Yang G."/>
            <person name="Yang S."/>
            <person name="Bolund L."/>
            <person name="Kristiansen K."/>
            <person name="Zheng H."/>
            <person name="Li S."/>
            <person name="Zhang X."/>
            <person name="Yang H."/>
            <person name="Wang J."/>
            <person name="Sun R."/>
            <person name="Zhang B."/>
            <person name="Jiang S."/>
            <person name="Wang J."/>
            <person name="Du Y."/>
            <person name="Li S."/>
        </authorList>
    </citation>
    <scope>NUCLEOTIDE SEQUENCE [LARGE SCALE GENOMIC DNA]</scope>
    <source>
        <strain evidence="2">cv. 9930</strain>
    </source>
</reference>
<reference evidence="1 2" key="4">
    <citation type="journal article" date="2011" name="BMC Genomics">
        <title>RNA-Seq improves annotation of protein-coding genes in the cucumber genome.</title>
        <authorList>
            <person name="Li Z."/>
            <person name="Zhang Z."/>
            <person name="Yan P."/>
            <person name="Huang S."/>
            <person name="Fei Z."/>
            <person name="Lin K."/>
        </authorList>
    </citation>
    <scope>NUCLEOTIDE SEQUENCE [LARGE SCALE GENOMIC DNA]</scope>
    <source>
        <strain evidence="2">cv. 9930</strain>
    </source>
</reference>